<feature type="transmembrane region" description="Helical" evidence="2">
    <location>
        <begin position="305"/>
        <end position="328"/>
    </location>
</feature>
<dbReference type="PANTHER" id="PTHR23028:SF53">
    <property type="entry name" value="ACYL_TRANSF_3 DOMAIN-CONTAINING PROTEIN"/>
    <property type="match status" value="1"/>
</dbReference>
<feature type="transmembrane region" description="Helical" evidence="2">
    <location>
        <begin position="194"/>
        <end position="210"/>
    </location>
</feature>
<accession>A0ABY5AH26</accession>
<dbReference type="InterPro" id="IPR002656">
    <property type="entry name" value="Acyl_transf_3_dom"/>
</dbReference>
<protein>
    <submittedName>
        <fullName evidence="4">Acyltransferase</fullName>
    </submittedName>
</protein>
<proteinExistence type="predicted"/>
<keyword evidence="2" id="KW-0472">Membrane</keyword>
<feature type="domain" description="Acyltransferase 3" evidence="3">
    <location>
        <begin position="57"/>
        <end position="389"/>
    </location>
</feature>
<dbReference type="Pfam" id="PF01757">
    <property type="entry name" value="Acyl_transf_3"/>
    <property type="match status" value="1"/>
</dbReference>
<keyword evidence="4" id="KW-0808">Transferase</keyword>
<feature type="compositionally biased region" description="Low complexity" evidence="1">
    <location>
        <begin position="712"/>
        <end position="731"/>
    </location>
</feature>
<keyword evidence="2" id="KW-1133">Transmembrane helix</keyword>
<feature type="compositionally biased region" description="Polar residues" evidence="1">
    <location>
        <begin position="461"/>
        <end position="480"/>
    </location>
</feature>
<feature type="transmembrane region" description="Helical" evidence="2">
    <location>
        <begin position="277"/>
        <end position="299"/>
    </location>
</feature>
<feature type="transmembrane region" description="Helical" evidence="2">
    <location>
        <begin position="421"/>
        <end position="444"/>
    </location>
</feature>
<feature type="transmembrane region" description="Helical" evidence="2">
    <location>
        <begin position="55"/>
        <end position="76"/>
    </location>
</feature>
<keyword evidence="4" id="KW-0012">Acyltransferase</keyword>
<feature type="region of interest" description="Disordered" evidence="1">
    <location>
        <begin position="1"/>
        <end position="47"/>
    </location>
</feature>
<feature type="transmembrane region" description="Helical" evidence="2">
    <location>
        <begin position="376"/>
        <end position="397"/>
    </location>
</feature>
<evidence type="ECO:0000256" key="1">
    <source>
        <dbReference type="SAM" id="MobiDB-lite"/>
    </source>
</evidence>
<dbReference type="SUPFAM" id="SSF52266">
    <property type="entry name" value="SGNH hydrolase"/>
    <property type="match status" value="1"/>
</dbReference>
<dbReference type="Proteomes" id="UP001056109">
    <property type="component" value="Chromosome"/>
</dbReference>
<name>A0ABY5AH26_9ACTO</name>
<keyword evidence="5" id="KW-1185">Reference proteome</keyword>
<feature type="transmembrane region" description="Helical" evidence="2">
    <location>
        <begin position="243"/>
        <end position="265"/>
    </location>
</feature>
<evidence type="ECO:0000256" key="2">
    <source>
        <dbReference type="SAM" id="Phobius"/>
    </source>
</evidence>
<sequence>MKDPSYSLRSPHTARDGGSIGQRPRTSTTARRRRAWPHSQMNGARPTSFSDQGGYIAGLDGLRAIAVLAVIAYHLWPQVFRGGFLGVDIFFVLSGFLITTLLLREDREHNFINLAQFWVRRARRLVPALLVLIITVVPAAWAINSDLIVGIGRQILGALTFSTNWLEIAHGTSYFDTTAPMLFKNFWSLAIEEQFYLLWPLIMLVVVALLDSLRIRIALSLSMMFASAILMLVLYSGDNTTRLYYGTDTHIFGLCAGITLAFFWASDRPRIFATQHWRSFHALYGWSAAVTLGIFILIMPDNGPWAYMGGMLVASIATVFVIADMLFPHSVIAQLGELSLLRWVGSRSYGLYLWHWPVLVLAAALYPVAVGSWAQSLRSLIAIVLTAIIVEFSYRFIETPVRRYGYRNCLYAIRSNIPKHAVITTSVALASVLSIATAAAVIFAPDKTSTQELIEASQSDSAKLSISGNDQGKQSESGTQKSDDSSDLPRKNRPTTLSAKLDTTIPNTYEVTVIGDSMVSASRTGLVHAMPGVNAFGEPSTQWVHAKDMIAQAETEGKLGRVVVLDFGTNGGVDDADLIRDAIEQLGVERMIFIANIYSPSTFVERSNQLITQVVNEYPNVELIDWYALAAQQPHLLQVDSTHTSIEGANAYGQLVKDTITASAKKFSAQRNLEPGTGWETEPPAQDSAPDKDGTGTADEQSPSGTQTRTGGDTSTNDANDANDTDGSGSN</sequence>
<organism evidence="4 5">
    <name type="scientific">Arcanobacterium pinnipediorum</name>
    <dbReference type="NCBI Taxonomy" id="1503041"/>
    <lineage>
        <taxon>Bacteria</taxon>
        <taxon>Bacillati</taxon>
        <taxon>Actinomycetota</taxon>
        <taxon>Actinomycetes</taxon>
        <taxon>Actinomycetales</taxon>
        <taxon>Actinomycetaceae</taxon>
        <taxon>Arcanobacterium</taxon>
    </lineage>
</organism>
<feature type="transmembrane region" description="Helical" evidence="2">
    <location>
        <begin position="124"/>
        <end position="143"/>
    </location>
</feature>
<dbReference type="PANTHER" id="PTHR23028">
    <property type="entry name" value="ACETYLTRANSFERASE"/>
    <property type="match status" value="1"/>
</dbReference>
<gene>
    <name evidence="4" type="ORF">NG665_06305</name>
</gene>
<reference evidence="4" key="1">
    <citation type="submission" date="2022-06" db="EMBL/GenBank/DDBJ databases">
        <title>Complete Genome Sequence of Arcanobacterium pinnipediorum strain DSM 28752 isolated from a harbour seal.</title>
        <authorList>
            <person name="Borowiak M."/>
            <person name="Kreitlow A."/>
            <person name="Alssahen M."/>
            <person name="Malorny B."/>
            <person name="Laemmler C."/>
            <person name="Prenger-Berninghoff E."/>
            <person name="Siebert U."/>
            <person name="Ploetz M."/>
            <person name="Abdulmawjood A."/>
        </authorList>
    </citation>
    <scope>NUCLEOTIDE SEQUENCE</scope>
    <source>
        <strain evidence="4">DSM 28752</strain>
    </source>
</reference>
<feature type="region of interest" description="Disordered" evidence="1">
    <location>
        <begin position="461"/>
        <end position="501"/>
    </location>
</feature>
<keyword evidence="2" id="KW-0812">Transmembrane</keyword>
<dbReference type="InterPro" id="IPR050879">
    <property type="entry name" value="Acyltransferase_3"/>
</dbReference>
<feature type="transmembrane region" description="Helical" evidence="2">
    <location>
        <begin position="217"/>
        <end position="237"/>
    </location>
</feature>
<evidence type="ECO:0000313" key="4">
    <source>
        <dbReference type="EMBL" id="USR79001.1"/>
    </source>
</evidence>
<evidence type="ECO:0000259" key="3">
    <source>
        <dbReference type="Pfam" id="PF01757"/>
    </source>
</evidence>
<dbReference type="EMBL" id="CP099547">
    <property type="protein sequence ID" value="USR79001.1"/>
    <property type="molecule type" value="Genomic_DNA"/>
</dbReference>
<feature type="compositionally biased region" description="Basic and acidic residues" evidence="1">
    <location>
        <begin position="481"/>
        <end position="490"/>
    </location>
</feature>
<feature type="compositionally biased region" description="Polar residues" evidence="1">
    <location>
        <begin position="698"/>
        <end position="711"/>
    </location>
</feature>
<dbReference type="RefSeq" id="WP_252672871.1">
    <property type="nucleotide sequence ID" value="NZ_CP099547.1"/>
</dbReference>
<feature type="region of interest" description="Disordered" evidence="1">
    <location>
        <begin position="668"/>
        <end position="731"/>
    </location>
</feature>
<dbReference type="GO" id="GO:0016746">
    <property type="term" value="F:acyltransferase activity"/>
    <property type="evidence" value="ECO:0007669"/>
    <property type="project" value="UniProtKB-KW"/>
</dbReference>
<feature type="transmembrane region" description="Helical" evidence="2">
    <location>
        <begin position="82"/>
        <end position="103"/>
    </location>
</feature>
<evidence type="ECO:0000313" key="5">
    <source>
        <dbReference type="Proteomes" id="UP001056109"/>
    </source>
</evidence>
<feature type="transmembrane region" description="Helical" evidence="2">
    <location>
        <begin position="349"/>
        <end position="370"/>
    </location>
</feature>